<feature type="domain" description="Peptidase S53" evidence="3">
    <location>
        <begin position="53"/>
        <end position="402"/>
    </location>
</feature>
<keyword evidence="1" id="KW-0378">Hydrolase</keyword>
<name>A0A078L0Y2_9GAMM</name>
<dbReference type="InterPro" id="IPR036852">
    <property type="entry name" value="Peptidase_S8/S53_dom_sf"/>
</dbReference>
<dbReference type="GO" id="GO:0006508">
    <property type="term" value="P:proteolysis"/>
    <property type="evidence" value="ECO:0007669"/>
    <property type="project" value="UniProtKB-KW"/>
</dbReference>
<keyword evidence="1" id="KW-0106">Calcium</keyword>
<dbReference type="RefSeq" id="WP_141650458.1">
    <property type="nucleotide sequence ID" value="NZ_CCVW01000002.1"/>
</dbReference>
<dbReference type="Pfam" id="PF00082">
    <property type="entry name" value="Peptidase_S8"/>
    <property type="match status" value="1"/>
</dbReference>
<dbReference type="GO" id="GO:0004252">
    <property type="term" value="F:serine-type endopeptidase activity"/>
    <property type="evidence" value="ECO:0007669"/>
    <property type="project" value="UniProtKB-UniRule"/>
</dbReference>
<keyword evidence="5" id="KW-1185">Reference proteome</keyword>
<feature type="chain" id="PRO_5009744154" evidence="2">
    <location>
        <begin position="29"/>
        <end position="419"/>
    </location>
</feature>
<protein>
    <submittedName>
        <fullName evidence="4">Pseudomonalisin</fullName>
    </submittedName>
</protein>
<feature type="binding site" evidence="1">
    <location>
        <position position="382"/>
    </location>
    <ligand>
        <name>Ca(2+)</name>
        <dbReference type="ChEBI" id="CHEBI:29108"/>
    </ligand>
</feature>
<evidence type="ECO:0000259" key="3">
    <source>
        <dbReference type="PROSITE" id="PS51695"/>
    </source>
</evidence>
<organism evidence="4 5">
    <name type="scientific">Legionella massiliensis</name>
    <dbReference type="NCBI Taxonomy" id="1034943"/>
    <lineage>
        <taxon>Bacteria</taxon>
        <taxon>Pseudomonadati</taxon>
        <taxon>Pseudomonadota</taxon>
        <taxon>Gammaproteobacteria</taxon>
        <taxon>Legionellales</taxon>
        <taxon>Legionellaceae</taxon>
        <taxon>Legionella</taxon>
    </lineage>
</organism>
<gene>
    <name evidence="4" type="primary">pcp_2</name>
    <name evidence="4" type="ORF">BN59_02003</name>
</gene>
<dbReference type="GO" id="GO:0008240">
    <property type="term" value="F:tripeptidyl-peptidase activity"/>
    <property type="evidence" value="ECO:0007669"/>
    <property type="project" value="TreeGrafter"/>
</dbReference>
<dbReference type="InterPro" id="IPR000209">
    <property type="entry name" value="Peptidase_S8/S53_dom"/>
</dbReference>
<dbReference type="SUPFAM" id="SSF52743">
    <property type="entry name" value="Subtilisin-like"/>
    <property type="match status" value="1"/>
</dbReference>
<dbReference type="InterPro" id="IPR030400">
    <property type="entry name" value="Sedolisin_dom"/>
</dbReference>
<feature type="signal peptide" evidence="2">
    <location>
        <begin position="1"/>
        <end position="28"/>
    </location>
</feature>
<feature type="active site" description="Charge relay system" evidence="1">
    <location>
        <position position="308"/>
    </location>
</feature>
<dbReference type="GO" id="GO:0046872">
    <property type="term" value="F:metal ion binding"/>
    <property type="evidence" value="ECO:0007669"/>
    <property type="project" value="UniProtKB-UniRule"/>
</dbReference>
<keyword evidence="1" id="KW-0645">Protease</keyword>
<reference evidence="4 5" key="1">
    <citation type="submission" date="2014-06" db="EMBL/GenBank/DDBJ databases">
        <authorList>
            <person name="Urmite Genomes Urmite Genomes"/>
        </authorList>
    </citation>
    <scope>NUCLEOTIDE SEQUENCE [LARGE SCALE GENOMIC DNA]</scope>
</reference>
<comment type="cofactor">
    <cofactor evidence="1">
        <name>Ca(2+)</name>
        <dbReference type="ChEBI" id="CHEBI:29108"/>
    </cofactor>
    <text evidence="1">Binds 1 Ca(2+) ion per subunit.</text>
</comment>
<dbReference type="Gene3D" id="3.40.50.200">
    <property type="entry name" value="Peptidase S8/S53 domain"/>
    <property type="match status" value="1"/>
</dbReference>
<dbReference type="AlphaFoldDB" id="A0A078L0Y2"/>
<accession>A0A078L0Y2</accession>
<evidence type="ECO:0000256" key="2">
    <source>
        <dbReference type="SAM" id="SignalP"/>
    </source>
</evidence>
<evidence type="ECO:0000313" key="5">
    <source>
        <dbReference type="Proteomes" id="UP000044071"/>
    </source>
</evidence>
<keyword evidence="2" id="KW-0732">Signal</keyword>
<dbReference type="STRING" id="1034943.BN59_02003"/>
<dbReference type="eggNOG" id="COG4934">
    <property type="taxonomic scope" value="Bacteria"/>
</dbReference>
<dbReference type="EMBL" id="CCSB01000002">
    <property type="protein sequence ID" value="CDZ77713.1"/>
    <property type="molecule type" value="Genomic_DNA"/>
</dbReference>
<dbReference type="PANTHER" id="PTHR14218:SF15">
    <property type="entry name" value="TRIPEPTIDYL-PEPTIDASE 1"/>
    <property type="match status" value="1"/>
</dbReference>
<keyword evidence="1" id="KW-0479">Metal-binding</keyword>
<dbReference type="Proteomes" id="UP000044071">
    <property type="component" value="Unassembled WGS sequence"/>
</dbReference>
<dbReference type="PROSITE" id="PS51695">
    <property type="entry name" value="SEDOLISIN"/>
    <property type="match status" value="1"/>
</dbReference>
<dbReference type="InterPro" id="IPR050819">
    <property type="entry name" value="Tripeptidyl-peptidase_I"/>
</dbReference>
<dbReference type="CDD" id="cd04056">
    <property type="entry name" value="Peptidases_S53"/>
    <property type="match status" value="1"/>
</dbReference>
<proteinExistence type="predicted"/>
<sequence>MKKKCDSLKFKLAVSSVLLGMMSVQAHALPNAPGKAHHPIHYKPNTPHILPSGLTPNQVSHAYGFALLSTHGEGQVIAIVDAFDDPYIESDLGVFNKRFGLPTCTTKNGCFKKIYASGRKPKTDAGWSGEIALDVEWAHAMAPKAKIILVEAASDSLNDLFQAVQVAVKSGATVVSMSWGGGEFSEETQFDSYFNNPNVTFTASSGDNGTGPSYPAASPYVLAVGGTTLHVDSYGNYQGESAWSGSGGGISTIEAMPAGQSSFSIPQANNMRGIPDVSYNADPETGFSVYNTVPGDGGTGWSVVGGTSAGAPQWAAIVAVANSQLKAQLGKNLGGNFANLLYSAANPQTGNYSSDFNDITDGSNDNTGGSCQDVCSAVGGYDFVTGLGSPELGNLIGDLPNYLMAQLVPANSPILDLIS</sequence>
<feature type="active site" description="Charge relay system" evidence="1">
    <location>
        <position position="130"/>
    </location>
</feature>
<feature type="binding site" evidence="1">
    <location>
        <position position="380"/>
    </location>
    <ligand>
        <name>Ca(2+)</name>
        <dbReference type="ChEBI" id="CHEBI:29108"/>
    </ligand>
</feature>
<feature type="active site" description="Charge relay system" evidence="1">
    <location>
        <position position="134"/>
    </location>
</feature>
<evidence type="ECO:0000256" key="1">
    <source>
        <dbReference type="PROSITE-ProRule" id="PRU01032"/>
    </source>
</evidence>
<dbReference type="PANTHER" id="PTHR14218">
    <property type="entry name" value="PROTEASE S8 TRIPEPTIDYL PEPTIDASE I CLN2"/>
    <property type="match status" value="1"/>
</dbReference>
<feature type="binding site" evidence="1">
    <location>
        <position position="359"/>
    </location>
    <ligand>
        <name>Ca(2+)</name>
        <dbReference type="ChEBI" id="CHEBI:29108"/>
    </ligand>
</feature>
<feature type="binding site" evidence="1">
    <location>
        <position position="358"/>
    </location>
    <ligand>
        <name>Ca(2+)</name>
        <dbReference type="ChEBI" id="CHEBI:29108"/>
    </ligand>
</feature>
<keyword evidence="1" id="KW-0720">Serine protease</keyword>
<evidence type="ECO:0000313" key="4">
    <source>
        <dbReference type="EMBL" id="CDZ77713.1"/>
    </source>
</evidence>